<keyword evidence="4" id="KW-0804">Transcription</keyword>
<evidence type="ECO:0000256" key="2">
    <source>
        <dbReference type="ARBA" id="ARBA00023015"/>
    </source>
</evidence>
<sequence>MEDDYLLSELKRGNKKALCEIFRIYYKIVLAYLVKLSNNLTLSEDIAQSCFVDLWSKRKTLKIHTSIKKYLFSMAYNSFVDDYHKKVKEQNSYREYWYVRSEDEEDDQGAFENIDDNIEKMQSLIGELPPRCREILLLSKQERLKYREIAERLNISVKTVEAQMCIAMKKLREGFKK</sequence>
<dbReference type="GO" id="GO:0006352">
    <property type="term" value="P:DNA-templated transcription initiation"/>
    <property type="evidence" value="ECO:0007669"/>
    <property type="project" value="InterPro"/>
</dbReference>
<evidence type="ECO:0000256" key="4">
    <source>
        <dbReference type="ARBA" id="ARBA00023163"/>
    </source>
</evidence>
<keyword evidence="3" id="KW-0731">Sigma factor</keyword>
<evidence type="ECO:0000313" key="7">
    <source>
        <dbReference type="EMBL" id="MBC9795431.1"/>
    </source>
</evidence>
<evidence type="ECO:0000256" key="1">
    <source>
        <dbReference type="ARBA" id="ARBA00010641"/>
    </source>
</evidence>
<feature type="domain" description="RNA polymerase sigma-70 region 2" evidence="5">
    <location>
        <begin position="22"/>
        <end position="86"/>
    </location>
</feature>
<evidence type="ECO:0000256" key="3">
    <source>
        <dbReference type="ARBA" id="ARBA00023082"/>
    </source>
</evidence>
<keyword evidence="8" id="KW-1185">Reference proteome</keyword>
<dbReference type="CDD" id="cd06171">
    <property type="entry name" value="Sigma70_r4"/>
    <property type="match status" value="1"/>
</dbReference>
<dbReference type="Pfam" id="PF08281">
    <property type="entry name" value="Sigma70_r4_2"/>
    <property type="match status" value="1"/>
</dbReference>
<dbReference type="PANTHER" id="PTHR43133:SF46">
    <property type="entry name" value="RNA POLYMERASE SIGMA-70 FACTOR ECF SUBFAMILY"/>
    <property type="match status" value="1"/>
</dbReference>
<dbReference type="GO" id="GO:0003677">
    <property type="term" value="F:DNA binding"/>
    <property type="evidence" value="ECO:0007669"/>
    <property type="project" value="InterPro"/>
</dbReference>
<comment type="similarity">
    <text evidence="1">Belongs to the sigma-70 factor family. ECF subfamily.</text>
</comment>
<dbReference type="Gene3D" id="1.10.10.10">
    <property type="entry name" value="Winged helix-like DNA-binding domain superfamily/Winged helix DNA-binding domain"/>
    <property type="match status" value="1"/>
</dbReference>
<keyword evidence="2" id="KW-0805">Transcription regulation</keyword>
<dbReference type="InterPro" id="IPR014284">
    <property type="entry name" value="RNA_pol_sigma-70_dom"/>
</dbReference>
<evidence type="ECO:0000259" key="5">
    <source>
        <dbReference type="Pfam" id="PF04542"/>
    </source>
</evidence>
<dbReference type="InterPro" id="IPR007627">
    <property type="entry name" value="RNA_pol_sigma70_r2"/>
</dbReference>
<dbReference type="GO" id="GO:0016987">
    <property type="term" value="F:sigma factor activity"/>
    <property type="evidence" value="ECO:0007669"/>
    <property type="project" value="UniProtKB-KW"/>
</dbReference>
<dbReference type="PANTHER" id="PTHR43133">
    <property type="entry name" value="RNA POLYMERASE ECF-TYPE SIGMA FACTO"/>
    <property type="match status" value="1"/>
</dbReference>
<feature type="domain" description="RNA polymerase sigma factor 70 region 4 type 2" evidence="6">
    <location>
        <begin position="119"/>
        <end position="171"/>
    </location>
</feature>
<evidence type="ECO:0000259" key="6">
    <source>
        <dbReference type="Pfam" id="PF08281"/>
    </source>
</evidence>
<dbReference type="SUPFAM" id="SSF88659">
    <property type="entry name" value="Sigma3 and sigma4 domains of RNA polymerase sigma factors"/>
    <property type="match status" value="1"/>
</dbReference>
<accession>A0A926Q2Y4</accession>
<dbReference type="Pfam" id="PF04542">
    <property type="entry name" value="Sigma70_r2"/>
    <property type="match status" value="1"/>
</dbReference>
<evidence type="ECO:0000313" key="8">
    <source>
        <dbReference type="Proteomes" id="UP000653730"/>
    </source>
</evidence>
<dbReference type="NCBIfam" id="TIGR02985">
    <property type="entry name" value="Sig70_bacteroi1"/>
    <property type="match status" value="1"/>
</dbReference>
<reference evidence="7 8" key="1">
    <citation type="submission" date="2020-09" db="EMBL/GenBank/DDBJ databases">
        <title>Sinomicrobium weinanense sp. nov., a halophilic bacteria isolated from saline-alkali soil.</title>
        <authorList>
            <person name="Wu P."/>
            <person name="Ren H."/>
            <person name="Mei Y."/>
            <person name="Liang Y."/>
            <person name="Chen Z."/>
        </authorList>
    </citation>
    <scope>NUCLEOTIDE SEQUENCE [LARGE SCALE GENOMIC DNA]</scope>
    <source>
        <strain evidence="7 8">FJxs</strain>
    </source>
</reference>
<dbReference type="InterPro" id="IPR013324">
    <property type="entry name" value="RNA_pol_sigma_r3/r4-like"/>
</dbReference>
<dbReference type="AlphaFoldDB" id="A0A926Q2Y4"/>
<protein>
    <submittedName>
        <fullName evidence="7">RNA polymerase sigma-70 factor</fullName>
    </submittedName>
</protein>
<dbReference type="InterPro" id="IPR036388">
    <property type="entry name" value="WH-like_DNA-bd_sf"/>
</dbReference>
<comment type="caution">
    <text evidence="7">The sequence shown here is derived from an EMBL/GenBank/DDBJ whole genome shotgun (WGS) entry which is preliminary data.</text>
</comment>
<dbReference type="Proteomes" id="UP000653730">
    <property type="component" value="Unassembled WGS sequence"/>
</dbReference>
<organism evidence="7 8">
    <name type="scientific">Sinomicrobium weinanense</name>
    <dbReference type="NCBI Taxonomy" id="2842200"/>
    <lineage>
        <taxon>Bacteria</taxon>
        <taxon>Pseudomonadati</taxon>
        <taxon>Bacteroidota</taxon>
        <taxon>Flavobacteriia</taxon>
        <taxon>Flavobacteriales</taxon>
        <taxon>Flavobacteriaceae</taxon>
        <taxon>Sinomicrobium</taxon>
    </lineage>
</organism>
<proteinExistence type="inferred from homology"/>
<gene>
    <name evidence="7" type="ORF">IBL28_05615</name>
</gene>
<dbReference type="RefSeq" id="WP_187964585.1">
    <property type="nucleotide sequence ID" value="NZ_JACVDC010000010.1"/>
</dbReference>
<dbReference type="NCBIfam" id="TIGR02937">
    <property type="entry name" value="sigma70-ECF"/>
    <property type="match status" value="1"/>
</dbReference>
<dbReference type="InterPro" id="IPR014327">
    <property type="entry name" value="RNA_pol_sigma70_bacteroid"/>
</dbReference>
<dbReference type="InterPro" id="IPR013249">
    <property type="entry name" value="RNA_pol_sigma70_r4_t2"/>
</dbReference>
<dbReference type="SUPFAM" id="SSF88946">
    <property type="entry name" value="Sigma2 domain of RNA polymerase sigma factors"/>
    <property type="match status" value="1"/>
</dbReference>
<dbReference type="InterPro" id="IPR013325">
    <property type="entry name" value="RNA_pol_sigma_r2"/>
</dbReference>
<dbReference type="EMBL" id="JACVDC010000010">
    <property type="protein sequence ID" value="MBC9795431.1"/>
    <property type="molecule type" value="Genomic_DNA"/>
</dbReference>
<name>A0A926Q2Y4_9FLAO</name>
<dbReference type="InterPro" id="IPR039425">
    <property type="entry name" value="RNA_pol_sigma-70-like"/>
</dbReference>
<dbReference type="Gene3D" id="1.10.1740.10">
    <property type="match status" value="1"/>
</dbReference>